<gene>
    <name evidence="2" type="ORF">L2X98_31690</name>
</gene>
<accession>A0ABY5NIE5</accession>
<protein>
    <recommendedName>
        <fullName evidence="4">S1 motif domain-containing protein</fullName>
    </recommendedName>
</protein>
<keyword evidence="3" id="KW-1185">Reference proteome</keyword>
<name>A0ABY5NIE5_9MICO</name>
<organism evidence="2 3">
    <name type="scientific">Microbacterium elymi</name>
    <dbReference type="NCBI Taxonomy" id="2909587"/>
    <lineage>
        <taxon>Bacteria</taxon>
        <taxon>Bacillati</taxon>
        <taxon>Actinomycetota</taxon>
        <taxon>Actinomycetes</taxon>
        <taxon>Micrococcales</taxon>
        <taxon>Microbacteriaceae</taxon>
        <taxon>Microbacterium</taxon>
    </lineage>
</organism>
<dbReference type="EMBL" id="CP091139">
    <property type="protein sequence ID" value="UUT34948.1"/>
    <property type="molecule type" value="Genomic_DNA"/>
</dbReference>
<evidence type="ECO:0008006" key="4">
    <source>
        <dbReference type="Google" id="ProtNLM"/>
    </source>
</evidence>
<reference evidence="2" key="1">
    <citation type="submission" date="2022-01" db="EMBL/GenBank/DDBJ databases">
        <title>Microbacterium eymi and Microbacterium rhizovicinus sp. nov., isolated from the rhizospheric soil of Elymus tsukushiensis, a plant native to the Dokdo Islands, Republic of Korea.</title>
        <authorList>
            <person name="Hwang Y.J."/>
        </authorList>
    </citation>
    <scope>NUCLEOTIDE SEQUENCE</scope>
    <source>
        <strain evidence="2">KUDC0405</strain>
    </source>
</reference>
<dbReference type="Proteomes" id="UP001054811">
    <property type="component" value="Chromosome"/>
</dbReference>
<feature type="region of interest" description="Disordered" evidence="1">
    <location>
        <begin position="74"/>
        <end position="108"/>
    </location>
</feature>
<evidence type="ECO:0000313" key="2">
    <source>
        <dbReference type="EMBL" id="UUT34948.1"/>
    </source>
</evidence>
<feature type="region of interest" description="Disordered" evidence="1">
    <location>
        <begin position="155"/>
        <end position="225"/>
    </location>
</feature>
<feature type="compositionally biased region" description="Low complexity" evidence="1">
    <location>
        <begin position="81"/>
        <end position="95"/>
    </location>
</feature>
<evidence type="ECO:0000256" key="1">
    <source>
        <dbReference type="SAM" id="MobiDB-lite"/>
    </source>
</evidence>
<sequence>MNPLDTLDLLLAEGDVVLVRVLHLSDGSIHLTMLDVDDDDEVVPALALVDGGPPWLVEGRALLHDDLGAESDAVPVSAPHARSAPRPEVVPAAEPDAVGEQAGEGFGAEVPDVGALSAENDVGAAGAEAHAGAVPAEADVGVAGVEEVDVGARAAESDADAADEARHPLPGPGMHLAPPVADGGDADSTTATAGRGEGPGGAPDGTPDARKTSAAGSRAALRSTQLALHAARAEIARLERSSPGPASTTRRWSGCVPRCAACGRS</sequence>
<evidence type="ECO:0000313" key="3">
    <source>
        <dbReference type="Proteomes" id="UP001054811"/>
    </source>
</evidence>
<proteinExistence type="predicted"/>
<dbReference type="RefSeq" id="WP_259611486.1">
    <property type="nucleotide sequence ID" value="NZ_CP091139.2"/>
</dbReference>